<feature type="compositionally biased region" description="Low complexity" evidence="2">
    <location>
        <begin position="234"/>
        <end position="252"/>
    </location>
</feature>
<evidence type="ECO:0000313" key="4">
    <source>
        <dbReference type="Ensembl" id="ENSAOCP00000009706.2"/>
    </source>
</evidence>
<feature type="region of interest" description="Disordered" evidence="2">
    <location>
        <begin position="290"/>
        <end position="313"/>
    </location>
</feature>
<dbReference type="AlphaFoldDB" id="A0A3Q1BKB4"/>
<evidence type="ECO:0000256" key="1">
    <source>
        <dbReference type="PROSITE-ProRule" id="PRU00042"/>
    </source>
</evidence>
<feature type="domain" description="C2H2-type" evidence="3">
    <location>
        <begin position="44"/>
        <end position="73"/>
    </location>
</feature>
<feature type="compositionally biased region" description="Polar residues" evidence="2">
    <location>
        <begin position="118"/>
        <end position="146"/>
    </location>
</feature>
<keyword evidence="1" id="KW-0862">Zinc</keyword>
<dbReference type="InterPro" id="IPR031799">
    <property type="entry name" value="Znf-C2H2_ribbon"/>
</dbReference>
<reference evidence="4" key="3">
    <citation type="submission" date="2025-09" db="UniProtKB">
        <authorList>
            <consortium name="Ensembl"/>
        </authorList>
    </citation>
    <scope>IDENTIFICATION</scope>
</reference>
<feature type="domain" description="C2H2-type" evidence="3">
    <location>
        <begin position="274"/>
        <end position="302"/>
    </location>
</feature>
<dbReference type="GO" id="GO:0008270">
    <property type="term" value="F:zinc ion binding"/>
    <property type="evidence" value="ECO:0007669"/>
    <property type="project" value="UniProtKB-KW"/>
</dbReference>
<dbReference type="STRING" id="80972.ENSAOCP00000009706"/>
<dbReference type="Pfam" id="PF15909">
    <property type="entry name" value="zf-C2H2_8"/>
    <property type="match status" value="1"/>
</dbReference>
<sequence>MEVCYLRIPCSLHGCKRVYTDNIALERHIRDHEIPAQSLPGELLLCSSIGCSGSFSNMQRLMEHMRHHHKPNIFFHCRTKLRSYRGLLTHLHTCSRVPRSRTKPPELTLPLPAAANRPNMSTTAMDQQPPQLESVSAAQQLPSQIPNPDGSFPTAVPQPDSAGPPLLGPPILPLPQASPPHLASPQLSEAPHQPLFRNEAFNLPSSLNLDGPKAASDRLDAQGQQQTHTWSPESVHPAPGSAPHSPPGSSAVWKKNQGIACSRRILWEHTRGRYTCVQCGHVVSNRKEMTQHINSQHSGNKAAEDTTNSINNT</sequence>
<dbReference type="PANTHER" id="PTHR21695">
    <property type="entry name" value="ZINC FINGER PROTEIN 414"/>
    <property type="match status" value="1"/>
</dbReference>
<feature type="compositionally biased region" description="Pro residues" evidence="2">
    <location>
        <begin position="166"/>
        <end position="178"/>
    </location>
</feature>
<name>A0A3Q1BKB4_AMPOC</name>
<accession>A0A3Q1BKB4</accession>
<reference evidence="4" key="2">
    <citation type="submission" date="2025-08" db="UniProtKB">
        <authorList>
            <consortium name="Ensembl"/>
        </authorList>
    </citation>
    <scope>IDENTIFICATION</scope>
</reference>
<proteinExistence type="predicted"/>
<evidence type="ECO:0000259" key="3">
    <source>
        <dbReference type="PROSITE" id="PS50157"/>
    </source>
</evidence>
<protein>
    <recommendedName>
        <fullName evidence="3">C2H2-type domain-containing protein</fullName>
    </recommendedName>
</protein>
<dbReference type="Ensembl" id="ENSAOCT00000016568.2">
    <property type="protein sequence ID" value="ENSAOCP00000009706.2"/>
    <property type="gene ID" value="ENSAOCG00000013861.2"/>
</dbReference>
<feature type="compositionally biased region" description="Low complexity" evidence="2">
    <location>
        <begin position="105"/>
        <end position="115"/>
    </location>
</feature>
<organism evidence="4 5">
    <name type="scientific">Amphiprion ocellaris</name>
    <name type="common">Clown anemonefish</name>
    <dbReference type="NCBI Taxonomy" id="80972"/>
    <lineage>
        <taxon>Eukaryota</taxon>
        <taxon>Metazoa</taxon>
        <taxon>Chordata</taxon>
        <taxon>Craniata</taxon>
        <taxon>Vertebrata</taxon>
        <taxon>Euteleostomi</taxon>
        <taxon>Actinopterygii</taxon>
        <taxon>Neopterygii</taxon>
        <taxon>Teleostei</taxon>
        <taxon>Neoteleostei</taxon>
        <taxon>Acanthomorphata</taxon>
        <taxon>Ovalentaria</taxon>
        <taxon>Pomacentridae</taxon>
        <taxon>Amphiprion</taxon>
    </lineage>
</organism>
<dbReference type="InterPro" id="IPR013087">
    <property type="entry name" value="Znf_C2H2_type"/>
</dbReference>
<reference evidence="4 5" key="1">
    <citation type="submission" date="2022-01" db="EMBL/GenBank/DDBJ databases">
        <title>A chromosome-scale genome assembly of the false clownfish, Amphiprion ocellaris.</title>
        <authorList>
            <person name="Ryu T."/>
        </authorList>
    </citation>
    <scope>NUCLEOTIDE SEQUENCE [LARGE SCALE GENOMIC DNA]</scope>
</reference>
<dbReference type="PANTHER" id="PTHR21695:SF0">
    <property type="entry name" value="ZINC FINGER PROTEIN 414"/>
    <property type="match status" value="1"/>
</dbReference>
<keyword evidence="1" id="KW-0863">Zinc-finger</keyword>
<dbReference type="PROSITE" id="PS00028">
    <property type="entry name" value="ZINC_FINGER_C2H2_1"/>
    <property type="match status" value="3"/>
</dbReference>
<dbReference type="Gene3D" id="3.30.160.60">
    <property type="entry name" value="Classic Zinc Finger"/>
    <property type="match status" value="1"/>
</dbReference>
<keyword evidence="5" id="KW-1185">Reference proteome</keyword>
<dbReference type="SMART" id="SM00355">
    <property type="entry name" value="ZnF_C2H2"/>
    <property type="match status" value="3"/>
</dbReference>
<dbReference type="GeneTree" id="ENSGT00390000006876"/>
<feature type="compositionally biased region" description="Polar residues" evidence="2">
    <location>
        <begin position="291"/>
        <end position="313"/>
    </location>
</feature>
<keyword evidence="1" id="KW-0479">Metal-binding</keyword>
<dbReference type="InterPro" id="IPR039882">
    <property type="entry name" value="ZN414"/>
</dbReference>
<dbReference type="PROSITE" id="PS50157">
    <property type="entry name" value="ZINC_FINGER_C2H2_2"/>
    <property type="match status" value="2"/>
</dbReference>
<evidence type="ECO:0000256" key="2">
    <source>
        <dbReference type="SAM" id="MobiDB-lite"/>
    </source>
</evidence>
<feature type="region of interest" description="Disordered" evidence="2">
    <location>
        <begin position="97"/>
        <end position="188"/>
    </location>
</feature>
<feature type="region of interest" description="Disordered" evidence="2">
    <location>
        <begin position="202"/>
        <end position="253"/>
    </location>
</feature>
<dbReference type="OMA" id="HIRDHEI"/>
<dbReference type="Proteomes" id="UP001501940">
    <property type="component" value="Chromosome 1"/>
</dbReference>
<evidence type="ECO:0000313" key="5">
    <source>
        <dbReference type="Proteomes" id="UP001501940"/>
    </source>
</evidence>
<feature type="compositionally biased region" description="Polar residues" evidence="2">
    <location>
        <begin position="222"/>
        <end position="232"/>
    </location>
</feature>
<dbReference type="OrthoDB" id="8730587at2759"/>